<reference evidence="11 12" key="1">
    <citation type="journal article" date="2012" name="Appl. Environ. Microbiol.">
        <title>Short-read sequencing for genomic analysis of the brown rot fungus Fibroporia radiculosa.</title>
        <authorList>
            <person name="Tang J.D."/>
            <person name="Perkins A.D."/>
            <person name="Sonstegard T.S."/>
            <person name="Schroeder S.G."/>
            <person name="Burgess S.C."/>
            <person name="Diehl S.V."/>
        </authorList>
    </citation>
    <scope>NUCLEOTIDE SEQUENCE [LARGE SCALE GENOMIC DNA]</scope>
    <source>
        <strain evidence="11 12">TFFH 294</strain>
    </source>
</reference>
<dbReference type="RefSeq" id="XP_012177804.1">
    <property type="nucleotide sequence ID" value="XM_012322414.1"/>
</dbReference>
<dbReference type="FunCoup" id="J4I7Z5">
    <property type="interactions" value="74"/>
</dbReference>
<protein>
    <submittedName>
        <fullName evidence="11">Uncharacterized protein</fullName>
    </submittedName>
</protein>
<feature type="transmembrane region" description="Helical" evidence="10">
    <location>
        <begin position="76"/>
        <end position="95"/>
    </location>
</feature>
<feature type="transmembrane region" description="Helical" evidence="10">
    <location>
        <begin position="168"/>
        <end position="189"/>
    </location>
</feature>
<keyword evidence="6" id="KW-0297">G-protein coupled receptor</keyword>
<keyword evidence="4 10" id="KW-0812">Transmembrane</keyword>
<dbReference type="GO" id="GO:0000750">
    <property type="term" value="P:pheromone-dependent signal transduction involved in conjugation with cellular fusion"/>
    <property type="evidence" value="ECO:0007669"/>
    <property type="project" value="TreeGrafter"/>
</dbReference>
<evidence type="ECO:0000256" key="9">
    <source>
        <dbReference type="ARBA" id="ARBA00023224"/>
    </source>
</evidence>
<dbReference type="OrthoDB" id="2874149at2759"/>
<dbReference type="PANTHER" id="PTHR28097">
    <property type="entry name" value="PHEROMONE A FACTOR RECEPTOR"/>
    <property type="match status" value="1"/>
</dbReference>
<name>J4I7Z5_9APHY</name>
<evidence type="ECO:0000313" key="11">
    <source>
        <dbReference type="EMBL" id="CCL98521.1"/>
    </source>
</evidence>
<feature type="transmembrane region" description="Helical" evidence="10">
    <location>
        <begin position="12"/>
        <end position="31"/>
    </location>
</feature>
<sequence>MDALESFYTAQSLVNAFSLIGFVLVNIPLYWHLEAWNVGCVLFIFWSGTQCLFQFINTTIWRDNVINWAPVWCDITSRWMLAASIGVITASLIINRRLYYIAIIVQIYSTPEEKRRMILIDLFIGLGLPILQVILYYFIQGHRFDIIEGFGCMFVIPNTNISWFLFDIWPIVIGLVSAVYCTLTIRAFLKQRKKLNEVISASGNFSRYFRLMALAAVELCSTVPLATYTLIVTVQEPVYDWDGSLANLHYDFSSVGQIPAISLLTEDPAAVRSLAFDSWTFIGCALVFFAFFGFAQEARSHYHKAFKVIARQLGIPTDLLERVLSKSSIPSRMSGGASGAAVTIPDFLQHPNPNADAASIARSSLSISISAYETNANFRATYPPSTYSTGLNTYVSHIDEKTAQILERCDSPLPELPSQEQELVDRNHRISMDRPLPDVPASVRHSVDIV</sequence>
<evidence type="ECO:0000256" key="8">
    <source>
        <dbReference type="ARBA" id="ARBA00023170"/>
    </source>
</evidence>
<keyword evidence="7 10" id="KW-0472">Membrane</keyword>
<dbReference type="PRINTS" id="PR00899">
    <property type="entry name" value="GPCRSTE3"/>
</dbReference>
<feature type="transmembrane region" description="Helical" evidence="10">
    <location>
        <begin position="278"/>
        <end position="295"/>
    </location>
</feature>
<evidence type="ECO:0000256" key="5">
    <source>
        <dbReference type="ARBA" id="ARBA00022989"/>
    </source>
</evidence>
<dbReference type="AlphaFoldDB" id="J4I7Z5"/>
<keyword evidence="5 10" id="KW-1133">Transmembrane helix</keyword>
<comment type="subcellular location">
    <subcellularLocation>
        <location evidence="1">Membrane</location>
        <topology evidence="1">Multi-pass membrane protein</topology>
    </subcellularLocation>
</comment>
<evidence type="ECO:0000256" key="1">
    <source>
        <dbReference type="ARBA" id="ARBA00004141"/>
    </source>
</evidence>
<evidence type="ECO:0000256" key="3">
    <source>
        <dbReference type="ARBA" id="ARBA00022507"/>
    </source>
</evidence>
<dbReference type="InterPro" id="IPR001499">
    <property type="entry name" value="GPCR_STE3"/>
</dbReference>
<evidence type="ECO:0000256" key="10">
    <source>
        <dbReference type="SAM" id="Phobius"/>
    </source>
</evidence>
<dbReference type="STRING" id="599839.J4I7Z5"/>
<feature type="transmembrane region" description="Helical" evidence="10">
    <location>
        <begin position="116"/>
        <end position="139"/>
    </location>
</feature>
<evidence type="ECO:0000256" key="4">
    <source>
        <dbReference type="ARBA" id="ARBA00022692"/>
    </source>
</evidence>
<keyword evidence="3" id="KW-0589">Pheromone response</keyword>
<dbReference type="Proteomes" id="UP000006352">
    <property type="component" value="Unassembled WGS sequence"/>
</dbReference>
<organism evidence="11 12">
    <name type="scientific">Fibroporia radiculosa</name>
    <dbReference type="NCBI Taxonomy" id="599839"/>
    <lineage>
        <taxon>Eukaryota</taxon>
        <taxon>Fungi</taxon>
        <taxon>Dikarya</taxon>
        <taxon>Basidiomycota</taxon>
        <taxon>Agaricomycotina</taxon>
        <taxon>Agaricomycetes</taxon>
        <taxon>Polyporales</taxon>
        <taxon>Fibroporiaceae</taxon>
        <taxon>Fibroporia</taxon>
    </lineage>
</organism>
<keyword evidence="12" id="KW-1185">Reference proteome</keyword>
<evidence type="ECO:0000256" key="7">
    <source>
        <dbReference type="ARBA" id="ARBA00023136"/>
    </source>
</evidence>
<dbReference type="CDD" id="cd14966">
    <property type="entry name" value="7tmD_STE3"/>
    <property type="match status" value="1"/>
</dbReference>
<dbReference type="InterPro" id="IPR000481">
    <property type="entry name" value="GPCR_Pheromne_B_alpha_rcpt"/>
</dbReference>
<feature type="transmembrane region" description="Helical" evidence="10">
    <location>
        <begin position="38"/>
        <end position="56"/>
    </location>
</feature>
<dbReference type="GO" id="GO:0005886">
    <property type="term" value="C:plasma membrane"/>
    <property type="evidence" value="ECO:0007669"/>
    <property type="project" value="TreeGrafter"/>
</dbReference>
<dbReference type="HOGENOM" id="CLU_027592_0_2_1"/>
<accession>J4I7Z5</accession>
<evidence type="ECO:0000256" key="6">
    <source>
        <dbReference type="ARBA" id="ARBA00023040"/>
    </source>
</evidence>
<dbReference type="EMBL" id="HE796887">
    <property type="protein sequence ID" value="CCL98521.1"/>
    <property type="molecule type" value="Genomic_DNA"/>
</dbReference>
<evidence type="ECO:0000313" key="12">
    <source>
        <dbReference type="Proteomes" id="UP000006352"/>
    </source>
</evidence>
<dbReference type="InParanoid" id="J4I7Z5"/>
<dbReference type="GO" id="GO:0004934">
    <property type="term" value="F:mating-type alpha-factor pheromone receptor activity"/>
    <property type="evidence" value="ECO:0007669"/>
    <property type="project" value="InterPro"/>
</dbReference>
<keyword evidence="9" id="KW-0807">Transducer</keyword>
<evidence type="ECO:0000256" key="2">
    <source>
        <dbReference type="ARBA" id="ARBA00011085"/>
    </source>
</evidence>
<feature type="transmembrane region" description="Helical" evidence="10">
    <location>
        <begin position="209"/>
        <end position="231"/>
    </location>
</feature>
<dbReference type="GeneID" id="24093432"/>
<dbReference type="PRINTS" id="PR00901">
    <property type="entry name" value="PHEROMONEBAR"/>
</dbReference>
<comment type="similarity">
    <text evidence="2">Belongs to the G-protein coupled receptor 4 family.</text>
</comment>
<gene>
    <name evidence="11" type="ORF">FIBRA_00520</name>
</gene>
<dbReference type="PANTHER" id="PTHR28097:SF1">
    <property type="entry name" value="PHEROMONE A FACTOR RECEPTOR"/>
    <property type="match status" value="1"/>
</dbReference>
<proteinExistence type="inferred from homology"/>
<dbReference type="Pfam" id="PF02076">
    <property type="entry name" value="STE3"/>
    <property type="match status" value="1"/>
</dbReference>
<keyword evidence="8" id="KW-0675">Receptor</keyword>